<dbReference type="Proteomes" id="UP000515928">
    <property type="component" value="Chromosome"/>
</dbReference>
<dbReference type="InterPro" id="IPR036388">
    <property type="entry name" value="WH-like_DNA-bd_sf"/>
</dbReference>
<dbReference type="AlphaFoldDB" id="A0A7G9RZL5"/>
<keyword evidence="5" id="KW-0804">Transcription</keyword>
<keyword evidence="4 7" id="KW-0238">DNA-binding</keyword>
<evidence type="ECO:0000256" key="6">
    <source>
        <dbReference type="PROSITE-ProRule" id="PRU00169"/>
    </source>
</evidence>
<evidence type="ECO:0000256" key="3">
    <source>
        <dbReference type="ARBA" id="ARBA00023015"/>
    </source>
</evidence>
<sequence length="224" mass="26225">METILLIVNEHKLYLEIMTIIEKNYNVLIANSIDMAEMIYRSNDIDAIIFDSNILLARESELVSRLRARSNVPLLVISNNNDVNKILELMSLGVDDYISRPINQELIFQRLNDTISPERKHRFNGPICFKRVTYDPEVNRITMNGMDMKLSNKEYLLFKLLLTNPTKIFTRHELKEHLDTEFTINDLNVINVYISNLRKKISVYDTEEYIETIWGNGIRLPSTK</sequence>
<dbReference type="Gene3D" id="3.40.50.2300">
    <property type="match status" value="1"/>
</dbReference>
<dbReference type="InterPro" id="IPR001789">
    <property type="entry name" value="Sig_transdc_resp-reg_receiver"/>
</dbReference>
<dbReference type="PANTHER" id="PTHR48111:SF40">
    <property type="entry name" value="PHOSPHATE REGULON TRANSCRIPTIONAL REGULATORY PROTEIN PHOB"/>
    <property type="match status" value="1"/>
</dbReference>
<dbReference type="Pfam" id="PF00486">
    <property type="entry name" value="Trans_reg_C"/>
    <property type="match status" value="1"/>
</dbReference>
<dbReference type="GO" id="GO:0005829">
    <property type="term" value="C:cytosol"/>
    <property type="evidence" value="ECO:0007669"/>
    <property type="project" value="TreeGrafter"/>
</dbReference>
<dbReference type="GO" id="GO:0000156">
    <property type="term" value="F:phosphorelay response regulator activity"/>
    <property type="evidence" value="ECO:0007669"/>
    <property type="project" value="TreeGrafter"/>
</dbReference>
<dbReference type="RefSeq" id="WP_187534158.1">
    <property type="nucleotide sequence ID" value="NZ_CBCSHU010000019.1"/>
</dbReference>
<keyword evidence="11" id="KW-1185">Reference proteome</keyword>
<dbReference type="GO" id="GO:0006355">
    <property type="term" value="P:regulation of DNA-templated transcription"/>
    <property type="evidence" value="ECO:0007669"/>
    <property type="project" value="InterPro"/>
</dbReference>
<evidence type="ECO:0000256" key="5">
    <source>
        <dbReference type="ARBA" id="ARBA00023163"/>
    </source>
</evidence>
<dbReference type="EMBL" id="CP060715">
    <property type="protein sequence ID" value="QNN61040.1"/>
    <property type="molecule type" value="Genomic_DNA"/>
</dbReference>
<evidence type="ECO:0000256" key="7">
    <source>
        <dbReference type="PROSITE-ProRule" id="PRU01091"/>
    </source>
</evidence>
<proteinExistence type="predicted"/>
<dbReference type="InterPro" id="IPR039420">
    <property type="entry name" value="WalR-like"/>
</dbReference>
<keyword evidence="2" id="KW-0902">Two-component regulatory system</keyword>
<dbReference type="KEGG" id="eio:H9L01_01350"/>
<protein>
    <submittedName>
        <fullName evidence="10">Response regulator transcription factor</fullName>
    </submittedName>
</protein>
<keyword evidence="1 6" id="KW-0597">Phosphoprotein</keyword>
<dbReference type="PROSITE" id="PS51755">
    <property type="entry name" value="OMPR_PHOB"/>
    <property type="match status" value="1"/>
</dbReference>
<dbReference type="SMART" id="SM00862">
    <property type="entry name" value="Trans_reg_C"/>
    <property type="match status" value="1"/>
</dbReference>
<dbReference type="GO" id="GO:0032993">
    <property type="term" value="C:protein-DNA complex"/>
    <property type="evidence" value="ECO:0007669"/>
    <property type="project" value="TreeGrafter"/>
</dbReference>
<feature type="domain" description="Response regulatory" evidence="8">
    <location>
        <begin position="3"/>
        <end position="115"/>
    </location>
</feature>
<evidence type="ECO:0000256" key="4">
    <source>
        <dbReference type="ARBA" id="ARBA00023125"/>
    </source>
</evidence>
<keyword evidence="3" id="KW-0805">Transcription regulation</keyword>
<reference evidence="10 11" key="1">
    <citation type="submission" date="2020-08" db="EMBL/GenBank/DDBJ databases">
        <title>Genome sequence of Erysipelothrix inopinata DSM 15511T.</title>
        <authorList>
            <person name="Hyun D.-W."/>
            <person name="Bae J.-W."/>
        </authorList>
    </citation>
    <scope>NUCLEOTIDE SEQUENCE [LARGE SCALE GENOMIC DNA]</scope>
    <source>
        <strain evidence="10 11">DSM 15511</strain>
    </source>
</reference>
<evidence type="ECO:0000313" key="11">
    <source>
        <dbReference type="Proteomes" id="UP000515928"/>
    </source>
</evidence>
<gene>
    <name evidence="10" type="ORF">H9L01_01350</name>
</gene>
<dbReference type="SUPFAM" id="SSF46894">
    <property type="entry name" value="C-terminal effector domain of the bipartite response regulators"/>
    <property type="match status" value="1"/>
</dbReference>
<dbReference type="GO" id="GO:0000976">
    <property type="term" value="F:transcription cis-regulatory region binding"/>
    <property type="evidence" value="ECO:0007669"/>
    <property type="project" value="TreeGrafter"/>
</dbReference>
<evidence type="ECO:0000313" key="10">
    <source>
        <dbReference type="EMBL" id="QNN61040.1"/>
    </source>
</evidence>
<dbReference type="SMART" id="SM00448">
    <property type="entry name" value="REC"/>
    <property type="match status" value="1"/>
</dbReference>
<dbReference type="PANTHER" id="PTHR48111">
    <property type="entry name" value="REGULATOR OF RPOS"/>
    <property type="match status" value="1"/>
</dbReference>
<organism evidence="10 11">
    <name type="scientific">Erysipelothrix inopinata</name>
    <dbReference type="NCBI Taxonomy" id="225084"/>
    <lineage>
        <taxon>Bacteria</taxon>
        <taxon>Bacillati</taxon>
        <taxon>Bacillota</taxon>
        <taxon>Erysipelotrichia</taxon>
        <taxon>Erysipelotrichales</taxon>
        <taxon>Erysipelotrichaceae</taxon>
        <taxon>Erysipelothrix</taxon>
    </lineage>
</organism>
<dbReference type="CDD" id="cd00383">
    <property type="entry name" value="trans_reg_C"/>
    <property type="match status" value="1"/>
</dbReference>
<evidence type="ECO:0000256" key="1">
    <source>
        <dbReference type="ARBA" id="ARBA00022553"/>
    </source>
</evidence>
<dbReference type="PROSITE" id="PS50110">
    <property type="entry name" value="RESPONSE_REGULATORY"/>
    <property type="match status" value="1"/>
</dbReference>
<evidence type="ECO:0000256" key="2">
    <source>
        <dbReference type="ARBA" id="ARBA00023012"/>
    </source>
</evidence>
<evidence type="ECO:0000259" key="8">
    <source>
        <dbReference type="PROSITE" id="PS50110"/>
    </source>
</evidence>
<dbReference type="InterPro" id="IPR016032">
    <property type="entry name" value="Sig_transdc_resp-reg_C-effctor"/>
</dbReference>
<feature type="modified residue" description="4-aspartylphosphate" evidence="6">
    <location>
        <position position="51"/>
    </location>
</feature>
<dbReference type="Pfam" id="PF00072">
    <property type="entry name" value="Response_reg"/>
    <property type="match status" value="1"/>
</dbReference>
<dbReference type="SUPFAM" id="SSF52172">
    <property type="entry name" value="CheY-like"/>
    <property type="match status" value="1"/>
</dbReference>
<name>A0A7G9RZL5_9FIRM</name>
<feature type="domain" description="OmpR/PhoB-type" evidence="9">
    <location>
        <begin position="124"/>
        <end position="222"/>
    </location>
</feature>
<dbReference type="InterPro" id="IPR011006">
    <property type="entry name" value="CheY-like_superfamily"/>
</dbReference>
<accession>A0A7G9RZL5</accession>
<dbReference type="Gene3D" id="1.10.10.10">
    <property type="entry name" value="Winged helix-like DNA-binding domain superfamily/Winged helix DNA-binding domain"/>
    <property type="match status" value="1"/>
</dbReference>
<feature type="DNA-binding region" description="OmpR/PhoB-type" evidence="7">
    <location>
        <begin position="124"/>
        <end position="222"/>
    </location>
</feature>
<evidence type="ECO:0000259" key="9">
    <source>
        <dbReference type="PROSITE" id="PS51755"/>
    </source>
</evidence>
<dbReference type="CDD" id="cd00156">
    <property type="entry name" value="REC"/>
    <property type="match status" value="1"/>
</dbReference>
<dbReference type="InterPro" id="IPR001867">
    <property type="entry name" value="OmpR/PhoB-type_DNA-bd"/>
</dbReference>